<keyword evidence="3" id="KW-1185">Reference proteome</keyword>
<dbReference type="Proteomes" id="UP000078529">
    <property type="component" value="Unassembled WGS sequence"/>
</dbReference>
<dbReference type="AlphaFoldDB" id="A0A175RTA6"/>
<protein>
    <submittedName>
        <fullName evidence="2">Anti-sigma factor</fullName>
    </submittedName>
</protein>
<evidence type="ECO:0000256" key="1">
    <source>
        <dbReference type="SAM" id="Phobius"/>
    </source>
</evidence>
<keyword evidence="1" id="KW-1133">Transmembrane helix</keyword>
<evidence type="ECO:0000313" key="2">
    <source>
        <dbReference type="EMBL" id="KTR07055.1"/>
    </source>
</evidence>
<reference evidence="2 3" key="1">
    <citation type="journal article" date="2016" name="Front. Microbiol.">
        <title>Genomic Resource of Rice Seed Associated Bacteria.</title>
        <authorList>
            <person name="Midha S."/>
            <person name="Bansal K."/>
            <person name="Sharma S."/>
            <person name="Kumar N."/>
            <person name="Patil P.P."/>
            <person name="Chaudhry V."/>
            <person name="Patil P.B."/>
        </authorList>
    </citation>
    <scope>NUCLEOTIDE SEQUENCE [LARGE SCALE GENOMIC DNA]</scope>
    <source>
        <strain evidence="2 3">NS365</strain>
    </source>
</reference>
<name>A0A175RTA6_9HYPH</name>
<gene>
    <name evidence="2" type="ORF">NS365_05270</name>
</gene>
<evidence type="ECO:0000313" key="3">
    <source>
        <dbReference type="Proteomes" id="UP000078529"/>
    </source>
</evidence>
<feature type="transmembrane region" description="Helical" evidence="1">
    <location>
        <begin position="87"/>
        <end position="106"/>
    </location>
</feature>
<keyword evidence="1" id="KW-0472">Membrane</keyword>
<organism evidence="2 3">
    <name type="scientific">Aureimonas ureilytica</name>
    <dbReference type="NCBI Taxonomy" id="401562"/>
    <lineage>
        <taxon>Bacteria</taxon>
        <taxon>Pseudomonadati</taxon>
        <taxon>Pseudomonadota</taxon>
        <taxon>Alphaproteobacteria</taxon>
        <taxon>Hyphomicrobiales</taxon>
        <taxon>Aurantimonadaceae</taxon>
        <taxon>Aureimonas</taxon>
    </lineage>
</organism>
<sequence>MSRRDAPVGEDDLQAYVDERLGLERLSAVEAYLTERPEIAVAIERDREIARALRERLAFKAEEPIPARLRIANIREARRGRFAVTRLRIAAVMGWLILGSAGGWLANDALRAPVEPTRVAVMADEAIAAHRTFVVEVVHPVEVRAEEEAHLLQWLSKRLGTRLSAPDLTGLGYRLMGGRLLPAGAGPAAMLMYDDDQGTRLTLFIKTDEKDETSFQFVEEDGISAFFWRDAGLGYVVSAEAPRERLMAVATAVYDSLNRPAPSFSGGTL</sequence>
<dbReference type="PATRIC" id="fig|401562.4.peg.665"/>
<accession>A0A175RTA6</accession>
<comment type="caution">
    <text evidence="2">The sequence shown here is derived from an EMBL/GenBank/DDBJ whole genome shotgun (WGS) entry which is preliminary data.</text>
</comment>
<dbReference type="RefSeq" id="WP_058599235.1">
    <property type="nucleotide sequence ID" value="NZ_LDQA01000013.1"/>
</dbReference>
<dbReference type="EMBL" id="LDQA01000013">
    <property type="protein sequence ID" value="KTR07055.1"/>
    <property type="molecule type" value="Genomic_DNA"/>
</dbReference>
<proteinExistence type="predicted"/>
<keyword evidence="1" id="KW-0812">Transmembrane</keyword>